<evidence type="ECO:0000256" key="15">
    <source>
        <dbReference type="ARBA" id="ARBA00035471"/>
    </source>
</evidence>
<evidence type="ECO:0000256" key="12">
    <source>
        <dbReference type="ARBA" id="ARBA00023274"/>
    </source>
</evidence>
<keyword evidence="3" id="KW-0488">Methylation</keyword>
<reference evidence="17" key="3">
    <citation type="submission" date="2025-09" db="UniProtKB">
        <authorList>
            <consortium name="Ensembl"/>
        </authorList>
    </citation>
    <scope>IDENTIFICATION</scope>
</reference>
<dbReference type="GO" id="GO:0003735">
    <property type="term" value="F:structural constituent of ribosome"/>
    <property type="evidence" value="ECO:0007669"/>
    <property type="project" value="InterPro"/>
</dbReference>
<evidence type="ECO:0000256" key="2">
    <source>
        <dbReference type="ARBA" id="ARBA00010254"/>
    </source>
</evidence>
<dbReference type="STRING" id="9925.ENSCHIP00000016812"/>
<evidence type="ECO:0000256" key="6">
    <source>
        <dbReference type="ARBA" id="ARBA00022730"/>
    </source>
</evidence>
<dbReference type="EMBL" id="LWLT01000006">
    <property type="status" value="NOT_ANNOTATED_CDS"/>
    <property type="molecule type" value="Genomic_DNA"/>
</dbReference>
<evidence type="ECO:0000256" key="13">
    <source>
        <dbReference type="ARBA" id="ARBA00023288"/>
    </source>
</evidence>
<evidence type="ECO:0000256" key="10">
    <source>
        <dbReference type="ARBA" id="ARBA00022990"/>
    </source>
</evidence>
<dbReference type="Ensembl" id="ENSCHIT00000024621.1">
    <property type="protein sequence ID" value="ENSCHIP00000016812.1"/>
    <property type="gene ID" value="ENSCHIG00000016922.1"/>
</dbReference>
<dbReference type="SUPFAM" id="SSF50249">
    <property type="entry name" value="Nucleic acid-binding proteins"/>
    <property type="match status" value="1"/>
</dbReference>
<comment type="subcellular location">
    <subcellularLocation>
        <location evidence="1">Cytoplasm</location>
    </subcellularLocation>
</comment>
<keyword evidence="4" id="KW-0963">Cytoplasm</keyword>
<evidence type="ECO:0000256" key="9">
    <source>
        <dbReference type="ARBA" id="ARBA00022980"/>
    </source>
</evidence>
<dbReference type="PANTHER" id="PTHR10744">
    <property type="entry name" value="40S RIBOSOMAL PROTEIN S11 FAMILY MEMBER"/>
    <property type="match status" value="1"/>
</dbReference>
<dbReference type="InterPro" id="IPR012340">
    <property type="entry name" value="NA-bd_OB-fold"/>
</dbReference>
<keyword evidence="13" id="KW-0449">Lipoprotein</keyword>
<dbReference type="InterPro" id="IPR000266">
    <property type="entry name" value="Ribosomal_uS17"/>
</dbReference>
<accession>A0A452EXN0</accession>
<evidence type="ECO:0000259" key="16">
    <source>
        <dbReference type="Pfam" id="PF16205"/>
    </source>
</evidence>
<dbReference type="AlphaFoldDB" id="A0A452EXN0"/>
<evidence type="ECO:0000256" key="4">
    <source>
        <dbReference type="ARBA" id="ARBA00022490"/>
    </source>
</evidence>
<reference evidence="17 18" key="1">
    <citation type="submission" date="2016-04" db="EMBL/GenBank/DDBJ databases">
        <title>Polished mammalian reference genomes with single-molecule sequencing and chromosome conformation capture applied to the Capra hircus genome.</title>
        <authorList>
            <person name="Bickhart D.M."/>
            <person name="Koren S."/>
            <person name="Rosen B."/>
            <person name="Hastie A."/>
            <person name="Liachko I."/>
            <person name="Sullivan S.T."/>
            <person name="Burton J."/>
            <person name="Sayre B.L."/>
            <person name="Huson H.J."/>
            <person name="Lee J."/>
            <person name="Lam E."/>
            <person name="Kelley C.M."/>
            <person name="Hutchison J.L."/>
            <person name="Zhou Y."/>
            <person name="Sun J."/>
            <person name="Crisa A."/>
            <person name="Schwartz J.C."/>
            <person name="Hammond J.A."/>
            <person name="Schroeder S.G."/>
            <person name="Liu G.E."/>
            <person name="Dunham M."/>
            <person name="Shendure J."/>
            <person name="Sonstegard T.S."/>
            <person name="Phillippy A.M."/>
            <person name="Van Tassell C.P."/>
            <person name="Smith T.P."/>
        </authorList>
    </citation>
    <scope>NUCLEOTIDE SEQUENCE [LARGE SCALE GENOMIC DNA]</scope>
</reference>
<evidence type="ECO:0000256" key="8">
    <source>
        <dbReference type="ARBA" id="ARBA00022934"/>
    </source>
</evidence>
<dbReference type="Gene3D" id="2.40.50.1000">
    <property type="match status" value="1"/>
</dbReference>
<evidence type="ECO:0000256" key="3">
    <source>
        <dbReference type="ARBA" id="ARBA00022481"/>
    </source>
</evidence>
<evidence type="ECO:0000256" key="1">
    <source>
        <dbReference type="ARBA" id="ARBA00004496"/>
    </source>
</evidence>
<dbReference type="PANTHER" id="PTHR10744:SF52">
    <property type="entry name" value="SMALL RIBOSOMAL SUBUNIT PROTEIN US17"/>
    <property type="match status" value="1"/>
</dbReference>
<evidence type="ECO:0000256" key="5">
    <source>
        <dbReference type="ARBA" id="ARBA00022553"/>
    </source>
</evidence>
<name>A0A452EXN0_CAPHI</name>
<organism evidence="17 18">
    <name type="scientific">Capra hircus</name>
    <name type="common">Goat</name>
    <dbReference type="NCBI Taxonomy" id="9925"/>
    <lineage>
        <taxon>Eukaryota</taxon>
        <taxon>Metazoa</taxon>
        <taxon>Chordata</taxon>
        <taxon>Craniata</taxon>
        <taxon>Vertebrata</taxon>
        <taxon>Euteleostomi</taxon>
        <taxon>Mammalia</taxon>
        <taxon>Eutheria</taxon>
        <taxon>Laurasiatheria</taxon>
        <taxon>Artiodactyla</taxon>
        <taxon>Ruminantia</taxon>
        <taxon>Pecora</taxon>
        <taxon>Bovidae</taxon>
        <taxon>Caprinae</taxon>
        <taxon>Capra</taxon>
    </lineage>
</organism>
<dbReference type="Pfam" id="PF16205">
    <property type="entry name" value="Ribosomal_S17_N"/>
    <property type="match status" value="1"/>
</dbReference>
<reference evidence="17" key="2">
    <citation type="submission" date="2025-08" db="UniProtKB">
        <authorList>
            <consortium name="Ensembl"/>
        </authorList>
    </citation>
    <scope>IDENTIFICATION</scope>
</reference>
<evidence type="ECO:0000313" key="18">
    <source>
        <dbReference type="Proteomes" id="UP000291000"/>
    </source>
</evidence>
<keyword evidence="5" id="KW-0597">Phosphoprotein</keyword>
<keyword evidence="7" id="KW-0694">RNA-binding</keyword>
<dbReference type="Proteomes" id="UP000291000">
    <property type="component" value="Chromosome 6"/>
</dbReference>
<dbReference type="Pfam" id="PF00366">
    <property type="entry name" value="Ribosomal_S17"/>
    <property type="match status" value="1"/>
</dbReference>
<dbReference type="GO" id="GO:0019843">
    <property type="term" value="F:rRNA binding"/>
    <property type="evidence" value="ECO:0007669"/>
    <property type="project" value="UniProtKB-KW"/>
</dbReference>
<keyword evidence="18" id="KW-1185">Reference proteome</keyword>
<dbReference type="GO" id="GO:0022627">
    <property type="term" value="C:cytosolic small ribosomal subunit"/>
    <property type="evidence" value="ECO:0007669"/>
    <property type="project" value="TreeGrafter"/>
</dbReference>
<keyword evidence="6" id="KW-0699">rRNA-binding</keyword>
<dbReference type="InterPro" id="IPR032440">
    <property type="entry name" value="Ribosomal_uS17_N"/>
</dbReference>
<dbReference type="GO" id="GO:0006412">
    <property type="term" value="P:translation"/>
    <property type="evidence" value="ECO:0007669"/>
    <property type="project" value="InterPro"/>
</dbReference>
<dbReference type="GeneTree" id="ENSGT00970000194037"/>
<dbReference type="FunFam" id="2.40.50.1000:FF:000008">
    <property type="entry name" value="40S ribosomal protein S11"/>
    <property type="match status" value="1"/>
</dbReference>
<evidence type="ECO:0000256" key="11">
    <source>
        <dbReference type="ARBA" id="ARBA00023139"/>
    </source>
</evidence>
<feature type="domain" description="Small ribosomal subunit protein uS17 N-terminal" evidence="16">
    <location>
        <begin position="5"/>
        <end position="51"/>
    </location>
</feature>
<keyword evidence="8" id="KW-0164">Citrullination</keyword>
<keyword evidence="12" id="KW-0687">Ribonucleoprotein</keyword>
<keyword evidence="10" id="KW-0007">Acetylation</keyword>
<evidence type="ECO:0000256" key="14">
    <source>
        <dbReference type="ARBA" id="ARBA00035164"/>
    </source>
</evidence>
<sequence length="143" mass="16297">MADIQTGHAYKTEPIIFQNKKRVLLRETGKETVPRYNKNIGLVFNAPKEARGALIWRRNALSFSMVSSPSKRGSCLVAKMKMQRTTDYLHYPKNMSMHLSSCFRDVKILNTATMGECWPLSKTVCFNVEVAKAAGTKMQFQKF</sequence>
<protein>
    <recommendedName>
        <fullName evidence="14">Small ribosomal subunit protein uS17</fullName>
    </recommendedName>
    <alternativeName>
        <fullName evidence="15">40S ribosomal protein S11</fullName>
    </alternativeName>
</protein>
<keyword evidence="11" id="KW-0564">Palmitate</keyword>
<evidence type="ECO:0000256" key="7">
    <source>
        <dbReference type="ARBA" id="ARBA00022884"/>
    </source>
</evidence>
<proteinExistence type="inferred from homology"/>
<evidence type="ECO:0000313" key="17">
    <source>
        <dbReference type="Ensembl" id="ENSCHIP00000016812.1"/>
    </source>
</evidence>
<keyword evidence="9" id="KW-0689">Ribosomal protein</keyword>
<comment type="similarity">
    <text evidence="2">Belongs to the universal ribosomal protein uS17 family.</text>
</comment>